<organism evidence="2 3">
    <name type="scientific">Pristionchus mayeri</name>
    <dbReference type="NCBI Taxonomy" id="1317129"/>
    <lineage>
        <taxon>Eukaryota</taxon>
        <taxon>Metazoa</taxon>
        <taxon>Ecdysozoa</taxon>
        <taxon>Nematoda</taxon>
        <taxon>Chromadorea</taxon>
        <taxon>Rhabditida</taxon>
        <taxon>Rhabditina</taxon>
        <taxon>Diplogasteromorpha</taxon>
        <taxon>Diplogasteroidea</taxon>
        <taxon>Neodiplogasteridae</taxon>
        <taxon>Pristionchus</taxon>
    </lineage>
</organism>
<dbReference type="AlphaFoldDB" id="A0AAN4ZMI3"/>
<evidence type="ECO:0000256" key="1">
    <source>
        <dbReference type="SAM" id="SignalP"/>
    </source>
</evidence>
<name>A0AAN4ZMI3_9BILA</name>
<keyword evidence="3" id="KW-1185">Reference proteome</keyword>
<sequence length="367" mass="40506">MPSITHIALILAFSAVANSRVDFPYAQVIQQGDLYQGFNLESRERDRRASFNCSDDCTAYVDLSSSPNISFAQNHEIIDNLTYVIADDSSIAGYQLKKGDNYDVVVDQSFNPSGLVVYVVTKNAPNYGAPVFSAQDGVTVNKQNRFATFLSYSAAVEFSKISGTFTYGYPKIYATGFDAISDVYGVDKCKPVYQSRSYSSNDLSTPTIFAPIITVDFGVEGVHSIFANTTDGNTIAKADMTSVVLMSPGYVGCAFEGRKLYYSPAGDQVVEFFQVMSDSLDITADYYNITGLEEVWFFVNQNNLTFSNANYTKTSFPQHFSNGAFQIDLSWSRKSYTYSSWALQLDFGNSGSAFSLLFAFLVVLLNI</sequence>
<evidence type="ECO:0000313" key="2">
    <source>
        <dbReference type="EMBL" id="GMR40315.1"/>
    </source>
</evidence>
<gene>
    <name evidence="2" type="ORF">PMAYCL1PPCAC_10510</name>
</gene>
<feature type="chain" id="PRO_5043037740" description="CUB domain-containing protein" evidence="1">
    <location>
        <begin position="20"/>
        <end position="367"/>
    </location>
</feature>
<dbReference type="Proteomes" id="UP001328107">
    <property type="component" value="Unassembled WGS sequence"/>
</dbReference>
<evidence type="ECO:0000313" key="3">
    <source>
        <dbReference type="Proteomes" id="UP001328107"/>
    </source>
</evidence>
<dbReference type="EMBL" id="BTRK01000003">
    <property type="protein sequence ID" value="GMR40315.1"/>
    <property type="molecule type" value="Genomic_DNA"/>
</dbReference>
<feature type="signal peptide" evidence="1">
    <location>
        <begin position="1"/>
        <end position="19"/>
    </location>
</feature>
<comment type="caution">
    <text evidence="2">The sequence shown here is derived from an EMBL/GenBank/DDBJ whole genome shotgun (WGS) entry which is preliminary data.</text>
</comment>
<accession>A0AAN4ZMI3</accession>
<proteinExistence type="predicted"/>
<evidence type="ECO:0008006" key="4">
    <source>
        <dbReference type="Google" id="ProtNLM"/>
    </source>
</evidence>
<reference evidence="3" key="1">
    <citation type="submission" date="2022-10" db="EMBL/GenBank/DDBJ databases">
        <title>Genome assembly of Pristionchus species.</title>
        <authorList>
            <person name="Yoshida K."/>
            <person name="Sommer R.J."/>
        </authorList>
    </citation>
    <scope>NUCLEOTIDE SEQUENCE [LARGE SCALE GENOMIC DNA]</scope>
    <source>
        <strain evidence="3">RS5460</strain>
    </source>
</reference>
<protein>
    <recommendedName>
        <fullName evidence="4">CUB domain-containing protein</fullName>
    </recommendedName>
</protein>
<keyword evidence="1" id="KW-0732">Signal</keyword>